<proteinExistence type="predicted"/>
<feature type="region of interest" description="Disordered" evidence="1">
    <location>
        <begin position="22"/>
        <end position="65"/>
    </location>
</feature>
<feature type="compositionally biased region" description="Basic residues" evidence="1">
    <location>
        <begin position="22"/>
        <end position="32"/>
    </location>
</feature>
<organism evidence="2">
    <name type="scientific">Tanacetum cinerariifolium</name>
    <name type="common">Dalmatian daisy</name>
    <name type="synonym">Chrysanthemum cinerariifolium</name>
    <dbReference type="NCBI Taxonomy" id="118510"/>
    <lineage>
        <taxon>Eukaryota</taxon>
        <taxon>Viridiplantae</taxon>
        <taxon>Streptophyta</taxon>
        <taxon>Embryophyta</taxon>
        <taxon>Tracheophyta</taxon>
        <taxon>Spermatophyta</taxon>
        <taxon>Magnoliopsida</taxon>
        <taxon>eudicotyledons</taxon>
        <taxon>Gunneridae</taxon>
        <taxon>Pentapetalae</taxon>
        <taxon>asterids</taxon>
        <taxon>campanulids</taxon>
        <taxon>Asterales</taxon>
        <taxon>Asteraceae</taxon>
        <taxon>Asteroideae</taxon>
        <taxon>Anthemideae</taxon>
        <taxon>Anthemidinae</taxon>
        <taxon>Tanacetum</taxon>
    </lineage>
</organism>
<gene>
    <name evidence="2" type="ORF">Tci_865277</name>
</gene>
<comment type="caution">
    <text evidence="2">The sequence shown here is derived from an EMBL/GenBank/DDBJ whole genome shotgun (WGS) entry which is preliminary data.</text>
</comment>
<evidence type="ECO:0000256" key="1">
    <source>
        <dbReference type="SAM" id="MobiDB-lite"/>
    </source>
</evidence>
<accession>A0A699S7N7</accession>
<reference evidence="2" key="1">
    <citation type="journal article" date="2019" name="Sci. Rep.">
        <title>Draft genome of Tanacetum cinerariifolium, the natural source of mosquito coil.</title>
        <authorList>
            <person name="Yamashiro T."/>
            <person name="Shiraishi A."/>
            <person name="Satake H."/>
            <person name="Nakayama K."/>
        </authorList>
    </citation>
    <scope>NUCLEOTIDE SEQUENCE</scope>
</reference>
<dbReference type="EMBL" id="BKCJ011142530">
    <property type="protein sequence ID" value="GFC93307.1"/>
    <property type="molecule type" value="Genomic_DNA"/>
</dbReference>
<name>A0A699S7N7_TANCI</name>
<feature type="compositionally biased region" description="Polar residues" evidence="1">
    <location>
        <begin position="33"/>
        <end position="44"/>
    </location>
</feature>
<evidence type="ECO:0008006" key="3">
    <source>
        <dbReference type="Google" id="ProtNLM"/>
    </source>
</evidence>
<sequence length="209" mass="23761">MCKKCLNSVTHDVCLKNYVNGKKSRGRKHKATISKTETQKNYQPKASKPKKVGTRESLAKPKPRKPRLLLRWSSTGRLFDHDGKLVASSKSESHTKKVGSIERLASPKPSKPRSFLRWSPTGRLFDLKGKIIATSESESQPDCSMGDNACTFNPLEPTFKWFPNSTFSLKGHPNMFMVRRLGLFQSHDRKPKASHQFRLEVFGNCSLWK</sequence>
<protein>
    <recommendedName>
        <fullName evidence="3">Integrase, catalytic region, zinc finger, CCHC-type, peptidase aspartic, catalytic</fullName>
    </recommendedName>
</protein>
<evidence type="ECO:0000313" key="2">
    <source>
        <dbReference type="EMBL" id="GFC93307.1"/>
    </source>
</evidence>
<dbReference type="AlphaFoldDB" id="A0A699S7N7"/>